<dbReference type="EMBL" id="JAQMTI010000259">
    <property type="protein sequence ID" value="MDB9443698.1"/>
    <property type="molecule type" value="Genomic_DNA"/>
</dbReference>
<organism evidence="2 3">
    <name type="scientific">Sphaerospermopsis kisseleviana CS-549</name>
    <dbReference type="NCBI Taxonomy" id="3021783"/>
    <lineage>
        <taxon>Bacteria</taxon>
        <taxon>Bacillati</taxon>
        <taxon>Cyanobacteriota</taxon>
        <taxon>Cyanophyceae</taxon>
        <taxon>Nostocales</taxon>
        <taxon>Aphanizomenonaceae</taxon>
        <taxon>Sphaerospermopsis</taxon>
        <taxon>Sphaerospermopsis kisseleviana</taxon>
    </lineage>
</organism>
<evidence type="ECO:0000313" key="3">
    <source>
        <dbReference type="Proteomes" id="UP001211711"/>
    </source>
</evidence>
<comment type="caution">
    <text evidence="2">The sequence shown here is derived from an EMBL/GenBank/DDBJ whole genome shotgun (WGS) entry which is preliminary data.</text>
</comment>
<dbReference type="InterPro" id="IPR001296">
    <property type="entry name" value="Glyco_trans_1"/>
</dbReference>
<dbReference type="PANTHER" id="PTHR12526:SF630">
    <property type="entry name" value="GLYCOSYLTRANSFERASE"/>
    <property type="match status" value="1"/>
</dbReference>
<dbReference type="Proteomes" id="UP001211711">
    <property type="component" value="Unassembled WGS sequence"/>
</dbReference>
<evidence type="ECO:0000259" key="1">
    <source>
        <dbReference type="Pfam" id="PF00534"/>
    </source>
</evidence>
<gene>
    <name evidence="2" type="ORF">PN497_20430</name>
</gene>
<dbReference type="Gene3D" id="3.40.50.2000">
    <property type="entry name" value="Glycogen Phosphorylase B"/>
    <property type="match status" value="2"/>
</dbReference>
<dbReference type="RefSeq" id="WP_096572319.1">
    <property type="nucleotide sequence ID" value="NZ_JAQMTI010000259.1"/>
</dbReference>
<accession>A0ABT4ZWA7</accession>
<proteinExistence type="predicted"/>
<dbReference type="CDD" id="cd03801">
    <property type="entry name" value="GT4_PimA-like"/>
    <property type="match status" value="1"/>
</dbReference>
<keyword evidence="3" id="KW-1185">Reference proteome</keyword>
<dbReference type="Pfam" id="PF00534">
    <property type="entry name" value="Glycos_transf_1"/>
    <property type="match status" value="1"/>
</dbReference>
<dbReference type="PANTHER" id="PTHR12526">
    <property type="entry name" value="GLYCOSYLTRANSFERASE"/>
    <property type="match status" value="1"/>
</dbReference>
<evidence type="ECO:0000313" key="2">
    <source>
        <dbReference type="EMBL" id="MDB9443698.1"/>
    </source>
</evidence>
<dbReference type="SUPFAM" id="SSF53756">
    <property type="entry name" value="UDP-Glycosyltransferase/glycogen phosphorylase"/>
    <property type="match status" value="1"/>
</dbReference>
<feature type="domain" description="Glycosyl transferase family 1" evidence="1">
    <location>
        <begin position="186"/>
        <end position="331"/>
    </location>
</feature>
<sequence>MMKLLLVTFSVDLGSTTFEKRFINLFQNQPELDLKTFRFAPITRNSHPRSIFTLDYASLLFSRFRDSINLYQVINQANKEQRKVLFQGVSPALFGYIATGNNRSYLVTDWTRKLYEQIWKSSVSPGWLTQIHKKVLNSQKAVLGLTDAVLEQIARDYNVPDNKLKKAKLPLCFDLKLFTPSSDRGDQEIRILFVGGDFQRKGGDLLLRWFKENYEPCLKMTMVTGFSVQKHPGITVERNVEYGQNKHIELYKSHDIFVLPTHYDAYPSVLGEAACAGLAILTTKNALGASEVIRDGENGYICDSPGSLFKKLKLLIKDRDLLAIMKQNSRKLMEREFSDEVVLSEYIRYIFE</sequence>
<reference evidence="2 3" key="1">
    <citation type="submission" date="2023-01" db="EMBL/GenBank/DDBJ databases">
        <title>Genomes from the Australian National Cyanobacteria Reference Collection.</title>
        <authorList>
            <person name="Willis A."/>
            <person name="Lee E.M.F."/>
        </authorList>
    </citation>
    <scope>NUCLEOTIDE SEQUENCE [LARGE SCALE GENOMIC DNA]</scope>
    <source>
        <strain evidence="2 3">CS-549</strain>
    </source>
</reference>
<protein>
    <submittedName>
        <fullName evidence="2">Glycosyltransferase family 4 protein</fullName>
    </submittedName>
</protein>
<name>A0ABT4ZWA7_9CYAN</name>